<evidence type="ECO:0000256" key="6">
    <source>
        <dbReference type="ARBA" id="ARBA00022946"/>
    </source>
</evidence>
<evidence type="ECO:0000259" key="11">
    <source>
        <dbReference type="Pfam" id="PF07992"/>
    </source>
</evidence>
<dbReference type="EMBL" id="JABBWD010000003">
    <property type="protein sequence ID" value="KAG1782454.1"/>
    <property type="molecule type" value="Genomic_DNA"/>
</dbReference>
<name>A0A9P7A4R6_9AGAM</name>
<dbReference type="Gene3D" id="3.50.50.60">
    <property type="entry name" value="FAD/NAD(P)-binding domain"/>
    <property type="match status" value="2"/>
</dbReference>
<accession>A0A9P7A4R6</accession>
<comment type="caution">
    <text evidence="12">The sequence shown here is derived from an EMBL/GenBank/DDBJ whole genome shotgun (WGS) entry which is preliminary data.</text>
</comment>
<dbReference type="PROSITE" id="PS51257">
    <property type="entry name" value="PROKAR_LIPOPROTEIN"/>
    <property type="match status" value="1"/>
</dbReference>
<evidence type="ECO:0000313" key="12">
    <source>
        <dbReference type="EMBL" id="KAG1782454.1"/>
    </source>
</evidence>
<keyword evidence="5" id="KW-0274">FAD</keyword>
<gene>
    <name evidence="12" type="ORF">EV702DRAFT_1064496</name>
</gene>
<dbReference type="AlphaFoldDB" id="A0A9P7A4R6"/>
<dbReference type="SUPFAM" id="SSF51905">
    <property type="entry name" value="FAD/NAD(P)-binding domain"/>
    <property type="match status" value="2"/>
</dbReference>
<sequence>MRSKIYCASVTGPPRCFTTIMSNVLSACRRVTGLRARQTLAPARYASTSTKEKFRVLVIGAGSGGLTVANQIYNRFKAAGKPLNPGDVVVLDAADYHYYQPGWTLVGAGLGPKTDFRRPLASLFPPHIMHIAENVKSFYPESSSVTTTSGRTISYDSLVVAAGLKTNWDGIAGLPQALADPSSGVSSIYSYDTCDKVWHDVDALRSGNAIFTQPAGVIKCAGAPQKIMWMAWDRYQRSGRGNNIKIDFMTGMPSMFSVKKYSDALNALRIERGIGAEFQHNLISIDAASRKATFKKADGSTVDRDFTLLHVAPPMGPLDFIKGSPVADSAGWVEIDQATLRHVKPEFGNIFALGDCSSLPTSKTIAAITSQAPVLTENLFSVMDTGRVSSAKYDGYTSCPLLTGYGELMLAEFKYELVPKESFANYLGDQTKRRRLFYHFKKDLFPWAYWNRMVDGKWFGPSGPFRPKFV</sequence>
<keyword evidence="8" id="KW-0496">Mitochondrion</keyword>
<keyword evidence="6" id="KW-0809">Transit peptide</keyword>
<comment type="similarity">
    <text evidence="9">Belongs to the SQRD family.</text>
</comment>
<reference evidence="12" key="1">
    <citation type="journal article" date="2020" name="New Phytol.">
        <title>Comparative genomics reveals dynamic genome evolution in host specialist ectomycorrhizal fungi.</title>
        <authorList>
            <person name="Lofgren L.A."/>
            <person name="Nguyen N.H."/>
            <person name="Vilgalys R."/>
            <person name="Ruytinx J."/>
            <person name="Liao H.L."/>
            <person name="Branco S."/>
            <person name="Kuo A."/>
            <person name="LaButti K."/>
            <person name="Lipzen A."/>
            <person name="Andreopoulos W."/>
            <person name="Pangilinan J."/>
            <person name="Riley R."/>
            <person name="Hundley H."/>
            <person name="Na H."/>
            <person name="Barry K."/>
            <person name="Grigoriev I.V."/>
            <person name="Stajich J.E."/>
            <person name="Kennedy P.G."/>
        </authorList>
    </citation>
    <scope>NUCLEOTIDE SEQUENCE</scope>
    <source>
        <strain evidence="12">DOB743</strain>
    </source>
</reference>
<keyword evidence="4" id="KW-0874">Quinone</keyword>
<dbReference type="Proteomes" id="UP000714275">
    <property type="component" value="Unassembled WGS sequence"/>
</dbReference>
<dbReference type="InterPro" id="IPR036188">
    <property type="entry name" value="FAD/NAD-bd_sf"/>
</dbReference>
<proteinExistence type="inferred from homology"/>
<evidence type="ECO:0000313" key="13">
    <source>
        <dbReference type="Proteomes" id="UP000714275"/>
    </source>
</evidence>
<keyword evidence="13" id="KW-1185">Reference proteome</keyword>
<dbReference type="GO" id="GO:0070221">
    <property type="term" value="P:sulfide oxidation, using sulfide:quinone oxidoreductase"/>
    <property type="evidence" value="ECO:0007669"/>
    <property type="project" value="TreeGrafter"/>
</dbReference>
<evidence type="ECO:0000256" key="2">
    <source>
        <dbReference type="ARBA" id="ARBA00004173"/>
    </source>
</evidence>
<dbReference type="InterPro" id="IPR015904">
    <property type="entry name" value="Sulphide_quinone_reductase"/>
</dbReference>
<dbReference type="Pfam" id="PF07992">
    <property type="entry name" value="Pyr_redox_2"/>
    <property type="match status" value="1"/>
</dbReference>
<dbReference type="PANTHER" id="PTHR10632:SF2">
    <property type="entry name" value="SULFIDE:QUINONE OXIDOREDUCTASE, MITOCHONDRIAL"/>
    <property type="match status" value="1"/>
</dbReference>
<evidence type="ECO:0000256" key="5">
    <source>
        <dbReference type="ARBA" id="ARBA00022827"/>
    </source>
</evidence>
<dbReference type="PANTHER" id="PTHR10632">
    <property type="entry name" value="SULFIDE:QUINONE OXIDOREDUCTASE"/>
    <property type="match status" value="1"/>
</dbReference>
<dbReference type="GO" id="GO:0048038">
    <property type="term" value="F:quinone binding"/>
    <property type="evidence" value="ECO:0007669"/>
    <property type="project" value="UniProtKB-KW"/>
</dbReference>
<keyword evidence="3" id="KW-0285">Flavoprotein</keyword>
<comment type="cofactor">
    <cofactor evidence="1">
        <name>FAD</name>
        <dbReference type="ChEBI" id="CHEBI:57692"/>
    </cofactor>
</comment>
<dbReference type="GO" id="GO:0071949">
    <property type="term" value="F:FAD binding"/>
    <property type="evidence" value="ECO:0007669"/>
    <property type="project" value="TreeGrafter"/>
</dbReference>
<evidence type="ECO:0000256" key="4">
    <source>
        <dbReference type="ARBA" id="ARBA00022719"/>
    </source>
</evidence>
<evidence type="ECO:0000256" key="3">
    <source>
        <dbReference type="ARBA" id="ARBA00022630"/>
    </source>
</evidence>
<feature type="domain" description="FAD/NAD(P)-binding" evidence="11">
    <location>
        <begin position="54"/>
        <end position="174"/>
    </location>
</feature>
<evidence type="ECO:0000256" key="9">
    <source>
        <dbReference type="ARBA" id="ARBA00060891"/>
    </source>
</evidence>
<dbReference type="InterPro" id="IPR023753">
    <property type="entry name" value="FAD/NAD-binding_dom"/>
</dbReference>
<protein>
    <recommendedName>
        <fullName evidence="10">Sulfide:quinone oxidoreductase, mitochondrial</fullName>
    </recommendedName>
</protein>
<dbReference type="OrthoDB" id="5376590at2759"/>
<comment type="subcellular location">
    <subcellularLocation>
        <location evidence="2">Mitochondrion</location>
    </subcellularLocation>
</comment>
<dbReference type="GO" id="GO:0005739">
    <property type="term" value="C:mitochondrion"/>
    <property type="evidence" value="ECO:0007669"/>
    <property type="project" value="UniProtKB-SubCell"/>
</dbReference>
<evidence type="ECO:0000256" key="1">
    <source>
        <dbReference type="ARBA" id="ARBA00001974"/>
    </source>
</evidence>
<evidence type="ECO:0000256" key="7">
    <source>
        <dbReference type="ARBA" id="ARBA00023002"/>
    </source>
</evidence>
<evidence type="ECO:0000256" key="10">
    <source>
        <dbReference type="ARBA" id="ARBA00070160"/>
    </source>
</evidence>
<dbReference type="FunFam" id="3.50.50.60:FF:000034">
    <property type="entry name" value="sulfide:quinone oxidoreductase, mitochondrial"/>
    <property type="match status" value="1"/>
</dbReference>
<keyword evidence="7" id="KW-0560">Oxidoreductase</keyword>
<evidence type="ECO:0000256" key="8">
    <source>
        <dbReference type="ARBA" id="ARBA00023128"/>
    </source>
</evidence>
<organism evidence="12 13">
    <name type="scientific">Suillus placidus</name>
    <dbReference type="NCBI Taxonomy" id="48579"/>
    <lineage>
        <taxon>Eukaryota</taxon>
        <taxon>Fungi</taxon>
        <taxon>Dikarya</taxon>
        <taxon>Basidiomycota</taxon>
        <taxon>Agaricomycotina</taxon>
        <taxon>Agaricomycetes</taxon>
        <taxon>Agaricomycetidae</taxon>
        <taxon>Boletales</taxon>
        <taxon>Suillineae</taxon>
        <taxon>Suillaceae</taxon>
        <taxon>Suillus</taxon>
    </lineage>
</organism>
<dbReference type="GO" id="GO:0070224">
    <property type="term" value="F:sulfide:quinone oxidoreductase activity"/>
    <property type="evidence" value="ECO:0007669"/>
    <property type="project" value="TreeGrafter"/>
</dbReference>